<reference evidence="1 2" key="1">
    <citation type="journal article" date="2011" name="Science">
        <title>The ecoresponsive genome of Daphnia pulex.</title>
        <authorList>
            <person name="Colbourne J.K."/>
            <person name="Pfrender M.E."/>
            <person name="Gilbert D."/>
            <person name="Thomas W.K."/>
            <person name="Tucker A."/>
            <person name="Oakley T.H."/>
            <person name="Tokishita S."/>
            <person name="Aerts A."/>
            <person name="Arnold G.J."/>
            <person name="Basu M.K."/>
            <person name="Bauer D.J."/>
            <person name="Caceres C.E."/>
            <person name="Carmel L."/>
            <person name="Casola C."/>
            <person name="Choi J.H."/>
            <person name="Detter J.C."/>
            <person name="Dong Q."/>
            <person name="Dusheyko S."/>
            <person name="Eads B.D."/>
            <person name="Frohlich T."/>
            <person name="Geiler-Samerotte K.A."/>
            <person name="Gerlach D."/>
            <person name="Hatcher P."/>
            <person name="Jogdeo S."/>
            <person name="Krijgsveld J."/>
            <person name="Kriventseva E.V."/>
            <person name="Kultz D."/>
            <person name="Laforsch C."/>
            <person name="Lindquist E."/>
            <person name="Lopez J."/>
            <person name="Manak J.R."/>
            <person name="Muller J."/>
            <person name="Pangilinan J."/>
            <person name="Patwardhan R.P."/>
            <person name="Pitluck S."/>
            <person name="Pritham E.J."/>
            <person name="Rechtsteiner A."/>
            <person name="Rho M."/>
            <person name="Rogozin I.B."/>
            <person name="Sakarya O."/>
            <person name="Salamov A."/>
            <person name="Schaack S."/>
            <person name="Shapiro H."/>
            <person name="Shiga Y."/>
            <person name="Skalitzky C."/>
            <person name="Smith Z."/>
            <person name="Souvorov A."/>
            <person name="Sung W."/>
            <person name="Tang Z."/>
            <person name="Tsuchiya D."/>
            <person name="Tu H."/>
            <person name="Vos H."/>
            <person name="Wang M."/>
            <person name="Wolf Y.I."/>
            <person name="Yamagata H."/>
            <person name="Yamada T."/>
            <person name="Ye Y."/>
            <person name="Shaw J.R."/>
            <person name="Andrews J."/>
            <person name="Crease T.J."/>
            <person name="Tang H."/>
            <person name="Lucas S.M."/>
            <person name="Robertson H.M."/>
            <person name="Bork P."/>
            <person name="Koonin E.V."/>
            <person name="Zdobnov E.M."/>
            <person name="Grigoriev I.V."/>
            <person name="Lynch M."/>
            <person name="Boore J.L."/>
        </authorList>
    </citation>
    <scope>NUCLEOTIDE SEQUENCE [LARGE SCALE GENOMIC DNA]</scope>
</reference>
<evidence type="ECO:0000313" key="1">
    <source>
        <dbReference type="EMBL" id="EFX62420.1"/>
    </source>
</evidence>
<dbReference type="HOGENOM" id="CLU_2778416_0_0_1"/>
<dbReference type="AlphaFoldDB" id="E9I0R2"/>
<proteinExistence type="predicted"/>
<name>E9I0R2_DAPPU</name>
<dbReference type="KEGG" id="dpx:DAPPUDRAFT_270440"/>
<evidence type="ECO:0000313" key="2">
    <source>
        <dbReference type="Proteomes" id="UP000000305"/>
    </source>
</evidence>
<gene>
    <name evidence="1" type="ORF">DAPPUDRAFT_270440</name>
</gene>
<keyword evidence="2" id="KW-1185">Reference proteome</keyword>
<organism evidence="1 2">
    <name type="scientific">Daphnia pulex</name>
    <name type="common">Water flea</name>
    <dbReference type="NCBI Taxonomy" id="6669"/>
    <lineage>
        <taxon>Eukaryota</taxon>
        <taxon>Metazoa</taxon>
        <taxon>Ecdysozoa</taxon>
        <taxon>Arthropoda</taxon>
        <taxon>Crustacea</taxon>
        <taxon>Branchiopoda</taxon>
        <taxon>Diplostraca</taxon>
        <taxon>Cladocera</taxon>
        <taxon>Anomopoda</taxon>
        <taxon>Daphniidae</taxon>
        <taxon>Daphnia</taxon>
    </lineage>
</organism>
<dbReference type="Proteomes" id="UP000000305">
    <property type="component" value="Unassembled WGS sequence"/>
</dbReference>
<protein>
    <submittedName>
        <fullName evidence="1">Uncharacterized protein</fullName>
    </submittedName>
</protein>
<dbReference type="InParanoid" id="E9I0R2"/>
<dbReference type="EMBL" id="GL733605">
    <property type="protein sequence ID" value="EFX62420.1"/>
    <property type="molecule type" value="Genomic_DNA"/>
</dbReference>
<sequence length="69" mass="8007">MGVISTLRTRIIELEFRGHYSHDGELIESGELVSTFEELALDVEYIIFWEPKQIDETQGNKTPAKKRKL</sequence>
<accession>E9I0R2</accession>